<proteinExistence type="inferred from homology"/>
<comment type="similarity">
    <text evidence="2">Belongs to the NPC2 family.</text>
</comment>
<dbReference type="InterPro" id="IPR014756">
    <property type="entry name" value="Ig_E-set"/>
</dbReference>
<dbReference type="SMART" id="SM00737">
    <property type="entry name" value="ML"/>
    <property type="match status" value="1"/>
</dbReference>
<organism evidence="6 7">
    <name type="scientific">Clonorchis sinensis</name>
    <name type="common">Chinese liver fluke</name>
    <dbReference type="NCBI Taxonomy" id="79923"/>
    <lineage>
        <taxon>Eukaryota</taxon>
        <taxon>Metazoa</taxon>
        <taxon>Spiralia</taxon>
        <taxon>Lophotrochozoa</taxon>
        <taxon>Platyhelminthes</taxon>
        <taxon>Trematoda</taxon>
        <taxon>Digenea</taxon>
        <taxon>Opisthorchiida</taxon>
        <taxon>Opisthorchiata</taxon>
        <taxon>Opisthorchiidae</taxon>
        <taxon>Clonorchis</taxon>
    </lineage>
</organism>
<dbReference type="InterPro" id="IPR003172">
    <property type="entry name" value="ML_dom"/>
</dbReference>
<evidence type="ECO:0000256" key="1">
    <source>
        <dbReference type="ARBA" id="ARBA00004613"/>
    </source>
</evidence>
<dbReference type="GO" id="GO:0005576">
    <property type="term" value="C:extracellular region"/>
    <property type="evidence" value="ECO:0007669"/>
    <property type="project" value="UniProtKB-SubCell"/>
</dbReference>
<dbReference type="Gene3D" id="2.60.40.770">
    <property type="match status" value="1"/>
</dbReference>
<feature type="chain" id="PRO_5035798259" evidence="4">
    <location>
        <begin position="17"/>
        <end position="147"/>
    </location>
</feature>
<dbReference type="FunFam" id="2.60.40.770:FF:000001">
    <property type="entry name" value="NPC intracellular cholesterol transporter 2"/>
    <property type="match status" value="1"/>
</dbReference>
<sequence>MLVYWGILLVPHITDALYYNDCGSQGATVLSVKVSPCGGLFFSVNKGATYIVEITFKTSTDIWGGSVLLDTSVDGRTATLNLRETTLCNHVSPPCPIRAGRRYTFSYSDTVNWNIPTGKVALRWHLTNPYQWPFLCVQILTEIKDGY</sequence>
<gene>
    <name evidence="6" type="ORF">CSKR_202467</name>
</gene>
<evidence type="ECO:0000256" key="4">
    <source>
        <dbReference type="SAM" id="SignalP"/>
    </source>
</evidence>
<keyword evidence="7" id="KW-1185">Reference proteome</keyword>
<dbReference type="SUPFAM" id="SSF81296">
    <property type="entry name" value="E set domains"/>
    <property type="match status" value="1"/>
</dbReference>
<evidence type="ECO:0000313" key="7">
    <source>
        <dbReference type="Proteomes" id="UP000286415"/>
    </source>
</evidence>
<feature type="domain" description="MD-2-related lipid-recognition" evidence="5">
    <location>
        <begin position="19"/>
        <end position="141"/>
    </location>
</feature>
<comment type="caution">
    <text evidence="6">The sequence shown here is derived from an EMBL/GenBank/DDBJ whole genome shotgun (WGS) entry which is preliminary data.</text>
</comment>
<accession>A0A8T1MWP3</accession>
<dbReference type="EMBL" id="NIRI02000013">
    <property type="protein sequence ID" value="KAG5453282.1"/>
    <property type="molecule type" value="Genomic_DNA"/>
</dbReference>
<protein>
    <submittedName>
        <fullName evidence="6">Phosphatidylglycerol/phosphatidylinositol transfer protein</fullName>
    </submittedName>
</protein>
<reference evidence="6 7" key="2">
    <citation type="journal article" date="2021" name="Genomics">
        <title>High-quality reference genome for Clonorchis sinensis.</title>
        <authorList>
            <person name="Young N.D."/>
            <person name="Stroehlein A.J."/>
            <person name="Kinkar L."/>
            <person name="Wang T."/>
            <person name="Sohn W.M."/>
            <person name="Chang B.C.H."/>
            <person name="Kaur P."/>
            <person name="Weisz D."/>
            <person name="Dudchenko O."/>
            <person name="Aiden E.L."/>
            <person name="Korhonen P.K."/>
            <person name="Gasser R.B."/>
        </authorList>
    </citation>
    <scope>NUCLEOTIDE SEQUENCE [LARGE SCALE GENOMIC DNA]</scope>
    <source>
        <strain evidence="6">Cs-k2</strain>
    </source>
</reference>
<comment type="subcellular location">
    <subcellularLocation>
        <location evidence="1">Secreted</location>
    </subcellularLocation>
</comment>
<dbReference type="OrthoDB" id="4937502at2759"/>
<evidence type="ECO:0000256" key="2">
    <source>
        <dbReference type="ARBA" id="ARBA00006370"/>
    </source>
</evidence>
<dbReference type="Pfam" id="PF02221">
    <property type="entry name" value="E1_DerP2_DerF2"/>
    <property type="match status" value="1"/>
</dbReference>
<dbReference type="Proteomes" id="UP000286415">
    <property type="component" value="Unassembled WGS sequence"/>
</dbReference>
<evidence type="ECO:0000256" key="3">
    <source>
        <dbReference type="ARBA" id="ARBA00022525"/>
    </source>
</evidence>
<name>A0A8T1MWP3_CLOSI</name>
<feature type="signal peptide" evidence="4">
    <location>
        <begin position="1"/>
        <end position="16"/>
    </location>
</feature>
<dbReference type="AlphaFoldDB" id="A0A8T1MWP3"/>
<keyword evidence="3" id="KW-0964">Secreted</keyword>
<reference evidence="6 7" key="1">
    <citation type="journal article" date="2018" name="Biotechnol. Adv.">
        <title>Improved genomic resources and new bioinformatic workflow for the carcinogenic parasite Clonorchis sinensis: Biotechnological implications.</title>
        <authorList>
            <person name="Wang D."/>
            <person name="Korhonen P.K."/>
            <person name="Gasser R.B."/>
            <person name="Young N.D."/>
        </authorList>
    </citation>
    <scope>NUCLEOTIDE SEQUENCE [LARGE SCALE GENOMIC DNA]</scope>
    <source>
        <strain evidence="6">Cs-k2</strain>
    </source>
</reference>
<evidence type="ECO:0000259" key="5">
    <source>
        <dbReference type="SMART" id="SM00737"/>
    </source>
</evidence>
<keyword evidence="4" id="KW-0732">Signal</keyword>
<evidence type="ECO:0000313" key="6">
    <source>
        <dbReference type="EMBL" id="KAG5453282.1"/>
    </source>
</evidence>